<feature type="region of interest" description="Disordered" evidence="2">
    <location>
        <begin position="1634"/>
        <end position="1681"/>
    </location>
</feature>
<name>A0A3N4HIN0_ASCIM</name>
<feature type="compositionally biased region" description="Low complexity" evidence="2">
    <location>
        <begin position="1328"/>
        <end position="1353"/>
    </location>
</feature>
<sequence length="1751" mass="191580">MSHFEFRDGSAKGSKSNGMTDSCNLRLLLEFRLGLEAGVRRDGEQATEFDIAWFFGVRGDTSRFVLRCAGRNGDQGHGEVINSIQVVEVDILTIVVIIGTLAVGSVLGHPHVEDTWPRHETSRPGRQTEKTVLAVSSTRTSVEVTNNGHFNLPLIRRNHLLLAEIRVQKVTSKNMSVIENASLPCVSVAACGSSNALVVWMILGDSKCILDTSVEKVGLTPTHPKQQAILDKSPENVIIILGQANVEWNLSIATTLTSSEGLLEGKFPIHQPPAHLLTFPTSSCPKFLLFSCRMEDANHRIQALDRGPAVERNVPTMPSTELPVIDPNSSSVQSDPLCRMTLSSPPSVMPTPHSSNYEGLNIKVKEWLLSHPEPRTAMLTNLRIGTNKPRRPTRPRSLVLPHRIRTTLQSGLDPLSADNLQDTLQRAEDVLHNVGIEEAHQSGRGHQRNRSSSSLTSILSEPPIMLSTTKPYRPRSQSQHRLRRSMSTATMRTATTMNMPRPSNLSPLPTEAQSATTARNLATSPATAPSVSSSASSVKSLASIAISPVTSPVIVPVELNRAKGGTDDNEHPPDETDCLAESPPRPIASVKLPMPPAEVYRDAIKIVTASNPIPSYYVQRLEIIRLALGSRLWHQLRANHPSPEYLADDWETLLLRFGSAYLEWYQSVVITEFPVVTTGDPSFSQLEFSNLVFSELHPHGPTPEERSFMVFLPGTFPPSLSPIVTVADSEEPDKSPPATPVTPWQQVWTSFGNLLDPVQRRLFATPQPALSQPEMSEMPGHVSLFGSPHRPLAQELAEVSSVYSEELLPPVRPFVAKSAGSVVSDSTPHPYHSGLSALFLSDTMDVQYQQLVFAMERRDKDRGVDWVEEKEPLEQMTHLLEHFSASPLGNSFPKPCPSYFFSSPPPSPQHPHPPFDFFTDHPSAPGPSRHAQPHLSYFQSRSSSPQGCFQDYPPSHYFESPPPASPVVAASPSINMAQPGVGPLPQTVGLTAAQLEMLLQTVGSIAQSNRSAWNPEDLPHFYPDMPAEYGRTGLVNGKNCIRDVRDFNMELINMGNRFGHPITAQNAPSLYLGAAATWYRQLSQAQKYRMMYEPAPLQILGALSEAVPETRRVLADVFDTSKGNVFSELMRNPYTVERLLKGDDVMQWVMESCALVSHSGLVSEAKKLQVVFDCFDTQLRDVFPPPGDMELSAYLGVLRTKATSYKERLLAERSGTQALTEQLKQQTAVLEDKTKQVSDALSQIHAGPPNAAVSFPPVFNPHLQTFTFPTMPPQPPPAPAKPSGPMHVHAVMPSDNGLNQFAQSQPVHHTFAMQQPFPQQPQFPGPPYYAAQQPQQPSFQYQQQQFYSTPGQFPAAEPPQQQHYQQPFGPPQAPYGAPYYQPYPTQPMQPTAPQYSRPFGSMTSFPPGANQQHMAAAPSFSAQGPSGYQQQNSQWARPTSLRPCRFCNQSHLDWDCQYGSGLKPCRYCNGRHYDSQCRSPAAIQAALERQQRANQQYLQGPTPPVTGGPPQILPPGQATAPSYATGSNTVTAGPTFNMRVGQPSEQSQSLQRQTSTQNVGIVDTAPESGTGLELPDLPLPFPSRYACQTCSSGFTSQRELYIHLYSLGHQKAPDRSDLAEASPTDATEIFFVASNPPDPVATEASAADSLPEPSRADVSRSSQEQASCSAEHPLSGHQPISVSSSVVPSVAVTNVGIVEAIIGSSVRNSAVGDPSYFPCIEESAFPSVTIRYQQPATNTIQLLSSSDILAA</sequence>
<gene>
    <name evidence="4" type="ORF">BJ508DRAFT_315262</name>
</gene>
<feature type="compositionally biased region" description="Low complexity" evidence="2">
    <location>
        <begin position="485"/>
        <end position="497"/>
    </location>
</feature>
<feature type="region of interest" description="Disordered" evidence="2">
    <location>
        <begin position="1410"/>
        <end position="1432"/>
    </location>
</feature>
<evidence type="ECO:0000256" key="2">
    <source>
        <dbReference type="SAM" id="MobiDB-lite"/>
    </source>
</evidence>
<keyword evidence="1" id="KW-0863">Zinc-finger</keyword>
<evidence type="ECO:0000313" key="5">
    <source>
        <dbReference type="Proteomes" id="UP000275078"/>
    </source>
</evidence>
<feature type="compositionally biased region" description="Pro residues" evidence="2">
    <location>
        <begin position="1318"/>
        <end position="1327"/>
    </location>
</feature>
<keyword evidence="5" id="KW-1185">Reference proteome</keyword>
<evidence type="ECO:0000256" key="1">
    <source>
        <dbReference type="PROSITE-ProRule" id="PRU00042"/>
    </source>
</evidence>
<keyword evidence="1" id="KW-0862">Zinc</keyword>
<organism evidence="4 5">
    <name type="scientific">Ascobolus immersus RN42</name>
    <dbReference type="NCBI Taxonomy" id="1160509"/>
    <lineage>
        <taxon>Eukaryota</taxon>
        <taxon>Fungi</taxon>
        <taxon>Dikarya</taxon>
        <taxon>Ascomycota</taxon>
        <taxon>Pezizomycotina</taxon>
        <taxon>Pezizomycetes</taxon>
        <taxon>Pezizales</taxon>
        <taxon>Ascobolaceae</taxon>
        <taxon>Ascobolus</taxon>
    </lineage>
</organism>
<feature type="region of interest" description="Disordered" evidence="2">
    <location>
        <begin position="901"/>
        <end position="934"/>
    </location>
</feature>
<proteinExistence type="predicted"/>
<dbReference type="PROSITE" id="PS00028">
    <property type="entry name" value="ZINC_FINGER_C2H2_1"/>
    <property type="match status" value="1"/>
</dbReference>
<keyword evidence="1" id="KW-0479">Metal-binding</keyword>
<evidence type="ECO:0000259" key="3">
    <source>
        <dbReference type="PROSITE" id="PS50157"/>
    </source>
</evidence>
<dbReference type="EMBL" id="ML119896">
    <property type="protein sequence ID" value="RPA71840.1"/>
    <property type="molecule type" value="Genomic_DNA"/>
</dbReference>
<feature type="compositionally biased region" description="Polar residues" evidence="2">
    <location>
        <begin position="1519"/>
        <end position="1534"/>
    </location>
</feature>
<reference evidence="4 5" key="1">
    <citation type="journal article" date="2018" name="Nat. Ecol. Evol.">
        <title>Pezizomycetes genomes reveal the molecular basis of ectomycorrhizal truffle lifestyle.</title>
        <authorList>
            <person name="Murat C."/>
            <person name="Payen T."/>
            <person name="Noel B."/>
            <person name="Kuo A."/>
            <person name="Morin E."/>
            <person name="Chen J."/>
            <person name="Kohler A."/>
            <person name="Krizsan K."/>
            <person name="Balestrini R."/>
            <person name="Da Silva C."/>
            <person name="Montanini B."/>
            <person name="Hainaut M."/>
            <person name="Levati E."/>
            <person name="Barry K.W."/>
            <person name="Belfiori B."/>
            <person name="Cichocki N."/>
            <person name="Clum A."/>
            <person name="Dockter R.B."/>
            <person name="Fauchery L."/>
            <person name="Guy J."/>
            <person name="Iotti M."/>
            <person name="Le Tacon F."/>
            <person name="Lindquist E.A."/>
            <person name="Lipzen A."/>
            <person name="Malagnac F."/>
            <person name="Mello A."/>
            <person name="Molinier V."/>
            <person name="Miyauchi S."/>
            <person name="Poulain J."/>
            <person name="Riccioni C."/>
            <person name="Rubini A."/>
            <person name="Sitrit Y."/>
            <person name="Splivallo R."/>
            <person name="Traeger S."/>
            <person name="Wang M."/>
            <person name="Zifcakova L."/>
            <person name="Wipf D."/>
            <person name="Zambonelli A."/>
            <person name="Paolocci F."/>
            <person name="Nowrousian M."/>
            <person name="Ottonello S."/>
            <person name="Baldrian P."/>
            <person name="Spatafora J.W."/>
            <person name="Henrissat B."/>
            <person name="Nagy L.G."/>
            <person name="Aury J.M."/>
            <person name="Wincker P."/>
            <person name="Grigoriev I.V."/>
            <person name="Bonfante P."/>
            <person name="Martin F.M."/>
        </authorList>
    </citation>
    <scope>NUCLEOTIDE SEQUENCE [LARGE SCALE GENOMIC DNA]</scope>
    <source>
        <strain evidence="4 5">RN42</strain>
    </source>
</reference>
<feature type="compositionally biased region" description="Polar residues" evidence="2">
    <location>
        <begin position="1659"/>
        <end position="1668"/>
    </location>
</feature>
<feature type="region of interest" description="Disordered" evidence="2">
    <location>
        <begin position="562"/>
        <end position="587"/>
    </location>
</feature>
<protein>
    <recommendedName>
        <fullName evidence="3">C2H2-type domain-containing protein</fullName>
    </recommendedName>
</protein>
<dbReference type="InterPro" id="IPR013087">
    <property type="entry name" value="Znf_C2H2_type"/>
</dbReference>
<evidence type="ECO:0000313" key="4">
    <source>
        <dbReference type="EMBL" id="RPA71840.1"/>
    </source>
</evidence>
<feature type="region of interest" description="Disordered" evidence="2">
    <location>
        <begin position="438"/>
        <end position="533"/>
    </location>
</feature>
<feature type="compositionally biased region" description="Polar residues" evidence="2">
    <location>
        <begin position="501"/>
        <end position="520"/>
    </location>
</feature>
<feature type="compositionally biased region" description="Polar residues" evidence="2">
    <location>
        <begin position="1420"/>
        <end position="1432"/>
    </location>
</feature>
<feature type="compositionally biased region" description="Polar residues" evidence="2">
    <location>
        <begin position="466"/>
        <end position="477"/>
    </location>
</feature>
<feature type="region of interest" description="Disordered" evidence="2">
    <location>
        <begin position="1497"/>
        <end position="1557"/>
    </location>
</feature>
<accession>A0A3N4HIN0</accession>
<feature type="compositionally biased region" description="Low complexity" evidence="2">
    <location>
        <begin position="521"/>
        <end position="533"/>
    </location>
</feature>
<feature type="compositionally biased region" description="Low complexity" evidence="2">
    <location>
        <begin position="451"/>
        <end position="460"/>
    </location>
</feature>
<feature type="compositionally biased region" description="Pro residues" evidence="2">
    <location>
        <begin position="1501"/>
        <end position="1513"/>
    </location>
</feature>
<feature type="compositionally biased region" description="Basic and acidic residues" evidence="2">
    <location>
        <begin position="562"/>
        <end position="574"/>
    </location>
</feature>
<dbReference type="PROSITE" id="PS50157">
    <property type="entry name" value="ZINC_FINGER_C2H2_2"/>
    <property type="match status" value="1"/>
</dbReference>
<dbReference type="Proteomes" id="UP000275078">
    <property type="component" value="Unassembled WGS sequence"/>
</dbReference>
<feature type="compositionally biased region" description="Low complexity" evidence="2">
    <location>
        <begin position="1544"/>
        <end position="1557"/>
    </location>
</feature>
<feature type="non-terminal residue" evidence="4">
    <location>
        <position position="1751"/>
    </location>
</feature>
<feature type="compositionally biased region" description="Pro residues" evidence="2">
    <location>
        <begin position="903"/>
        <end position="914"/>
    </location>
</feature>
<feature type="region of interest" description="Disordered" evidence="2">
    <location>
        <begin position="1316"/>
        <end position="1377"/>
    </location>
</feature>
<dbReference type="GO" id="GO:0008270">
    <property type="term" value="F:zinc ion binding"/>
    <property type="evidence" value="ECO:0007669"/>
    <property type="project" value="UniProtKB-KW"/>
</dbReference>
<feature type="domain" description="C2H2-type" evidence="3">
    <location>
        <begin position="1585"/>
        <end position="1614"/>
    </location>
</feature>